<keyword evidence="6 11" id="KW-0798">TonB box</keyword>
<reference evidence="15 16" key="1">
    <citation type="submission" date="2021-02" db="EMBL/GenBank/DDBJ databases">
        <authorList>
            <person name="Han P."/>
        </authorList>
    </citation>
    <scope>NUCLEOTIDE SEQUENCE [LARGE SCALE GENOMIC DNA]</scope>
    <source>
        <strain evidence="15">Candidatus Nitrospira sp. ZN2</strain>
    </source>
</reference>
<keyword evidence="7 10" id="KW-0472">Membrane</keyword>
<keyword evidence="16" id="KW-1185">Reference proteome</keyword>
<dbReference type="PROSITE" id="PS52016">
    <property type="entry name" value="TONB_DEPENDENT_REC_3"/>
    <property type="match status" value="1"/>
</dbReference>
<dbReference type="PANTHER" id="PTHR30069">
    <property type="entry name" value="TONB-DEPENDENT OUTER MEMBRANE RECEPTOR"/>
    <property type="match status" value="1"/>
</dbReference>
<comment type="subcellular location">
    <subcellularLocation>
        <location evidence="1 10">Cell outer membrane</location>
        <topology evidence="1 10">Multi-pass membrane protein</topology>
    </subcellularLocation>
</comment>
<evidence type="ECO:0000259" key="14">
    <source>
        <dbReference type="Pfam" id="PF07715"/>
    </source>
</evidence>
<evidence type="ECO:0000256" key="12">
    <source>
        <dbReference type="SAM" id="SignalP"/>
    </source>
</evidence>
<feature type="chain" id="PRO_5047437487" description="TonB-dependent receptor" evidence="12">
    <location>
        <begin position="35"/>
        <end position="701"/>
    </location>
</feature>
<dbReference type="SUPFAM" id="SSF56935">
    <property type="entry name" value="Porins"/>
    <property type="match status" value="1"/>
</dbReference>
<comment type="caution">
    <text evidence="15">The sequence shown here is derived from an EMBL/GenBank/DDBJ whole genome shotgun (WGS) entry which is preliminary data.</text>
</comment>
<feature type="domain" description="TonB-dependent receptor-like beta-barrel" evidence="13">
    <location>
        <begin position="277"/>
        <end position="668"/>
    </location>
</feature>
<keyword evidence="8" id="KW-0675">Receptor</keyword>
<dbReference type="Pfam" id="PF07715">
    <property type="entry name" value="Plug"/>
    <property type="match status" value="1"/>
</dbReference>
<comment type="similarity">
    <text evidence="10 11">Belongs to the TonB-dependent receptor family.</text>
</comment>
<evidence type="ECO:0000313" key="16">
    <source>
        <dbReference type="Proteomes" id="UP000675880"/>
    </source>
</evidence>
<evidence type="ECO:0000256" key="1">
    <source>
        <dbReference type="ARBA" id="ARBA00004571"/>
    </source>
</evidence>
<dbReference type="InterPro" id="IPR039426">
    <property type="entry name" value="TonB-dep_rcpt-like"/>
</dbReference>
<dbReference type="Gene3D" id="2.40.170.20">
    <property type="entry name" value="TonB-dependent receptor, beta-barrel domain"/>
    <property type="match status" value="1"/>
</dbReference>
<keyword evidence="9 10" id="KW-0998">Cell outer membrane</keyword>
<organism evidence="15 16">
    <name type="scientific">Nitrospira defluvii</name>
    <dbReference type="NCBI Taxonomy" id="330214"/>
    <lineage>
        <taxon>Bacteria</taxon>
        <taxon>Pseudomonadati</taxon>
        <taxon>Nitrospirota</taxon>
        <taxon>Nitrospiria</taxon>
        <taxon>Nitrospirales</taxon>
        <taxon>Nitrospiraceae</taxon>
        <taxon>Nitrospira</taxon>
    </lineage>
</organism>
<evidence type="ECO:0000256" key="10">
    <source>
        <dbReference type="PROSITE-ProRule" id="PRU01360"/>
    </source>
</evidence>
<evidence type="ECO:0000256" key="4">
    <source>
        <dbReference type="ARBA" id="ARBA00022692"/>
    </source>
</evidence>
<accession>A0ABM8QHF3</accession>
<keyword evidence="5 12" id="KW-0732">Signal</keyword>
<evidence type="ECO:0000256" key="8">
    <source>
        <dbReference type="ARBA" id="ARBA00023170"/>
    </source>
</evidence>
<feature type="signal peptide" evidence="12">
    <location>
        <begin position="1"/>
        <end position="34"/>
    </location>
</feature>
<evidence type="ECO:0000256" key="6">
    <source>
        <dbReference type="ARBA" id="ARBA00023077"/>
    </source>
</evidence>
<evidence type="ECO:0008006" key="17">
    <source>
        <dbReference type="Google" id="ProtNLM"/>
    </source>
</evidence>
<evidence type="ECO:0000313" key="15">
    <source>
        <dbReference type="EMBL" id="CAE6696775.1"/>
    </source>
</evidence>
<dbReference type="CDD" id="cd01347">
    <property type="entry name" value="ligand_gated_channel"/>
    <property type="match status" value="1"/>
</dbReference>
<dbReference type="Proteomes" id="UP000675880">
    <property type="component" value="Unassembled WGS sequence"/>
</dbReference>
<protein>
    <recommendedName>
        <fullName evidence="17">TonB-dependent receptor</fullName>
    </recommendedName>
</protein>
<keyword evidence="4 10" id="KW-0812">Transmembrane</keyword>
<evidence type="ECO:0000256" key="2">
    <source>
        <dbReference type="ARBA" id="ARBA00022448"/>
    </source>
</evidence>
<dbReference type="InterPro" id="IPR037066">
    <property type="entry name" value="Plug_dom_sf"/>
</dbReference>
<gene>
    <name evidence="15" type="ORF">NSPZN2_10496</name>
</gene>
<keyword evidence="2 10" id="KW-0813">Transport</keyword>
<name>A0ABM8QHF3_9BACT</name>
<evidence type="ECO:0000256" key="11">
    <source>
        <dbReference type="RuleBase" id="RU003357"/>
    </source>
</evidence>
<keyword evidence="3 10" id="KW-1134">Transmembrane beta strand</keyword>
<dbReference type="PANTHER" id="PTHR30069:SF29">
    <property type="entry name" value="HEMOGLOBIN AND HEMOGLOBIN-HAPTOGLOBIN-BINDING PROTEIN 1-RELATED"/>
    <property type="match status" value="1"/>
</dbReference>
<feature type="domain" description="TonB-dependent receptor plug" evidence="14">
    <location>
        <begin position="90"/>
        <end position="201"/>
    </location>
</feature>
<dbReference type="InterPro" id="IPR036942">
    <property type="entry name" value="Beta-barrel_TonB_sf"/>
</dbReference>
<dbReference type="Pfam" id="PF00593">
    <property type="entry name" value="TonB_dep_Rec_b-barrel"/>
    <property type="match status" value="1"/>
</dbReference>
<evidence type="ECO:0000256" key="5">
    <source>
        <dbReference type="ARBA" id="ARBA00022729"/>
    </source>
</evidence>
<evidence type="ECO:0000259" key="13">
    <source>
        <dbReference type="Pfam" id="PF00593"/>
    </source>
</evidence>
<dbReference type="InterPro" id="IPR000531">
    <property type="entry name" value="Beta-barrel_TonB"/>
</dbReference>
<evidence type="ECO:0000256" key="3">
    <source>
        <dbReference type="ARBA" id="ARBA00022452"/>
    </source>
</evidence>
<dbReference type="InterPro" id="IPR012910">
    <property type="entry name" value="Plug_dom"/>
</dbReference>
<proteinExistence type="inferred from homology"/>
<dbReference type="Gene3D" id="2.170.130.10">
    <property type="entry name" value="TonB-dependent receptor, plug domain"/>
    <property type="match status" value="1"/>
</dbReference>
<evidence type="ECO:0000256" key="7">
    <source>
        <dbReference type="ARBA" id="ARBA00023136"/>
    </source>
</evidence>
<sequence>MRYLARTCNVRVFAVAGCFLTATILTALIPPSHAASRIENAPSVQRDALLDLPEVPLSAPSDDHEAVGQESTLFEEIPSVYGAAKYDQKVNEAPAAVIIITADQIKKYGYRNFAQILDSVPGLFTNNDRNYGYLGIRGFNRPGDYTSRVLLLIDNHRLNDAVYDSGGTSTEMPIDVDLIDRVEIIKGPGSSLYGTNAFLGVVNVITKQGRDLKGAEVSGEASSFNTYRSRLSYGNKFSNGLEMLLSGSFSDSEGHRELSYPAFSSTNNGIAKDADRDNLNFYTGKLSYADFTLTGGYQWRKKNVPTAAFGTVFNDNRFNTVDERSYLDLSYQHEFLSQINVKARLYYDRYYYRAHLPYDYARAGTPPFTINKDAAHTDWWGGELTLTKRFFDSHKVTIGTEYRDQFRQNQSNADLDPPATYLDDKRHSSFVAFYVQDEWAIADHLVLNAGVRHDEYSTFGGTTNPRLALISNWDKTTVKLLYGQAFRAPNPYEQFYVTSTTFKASPNLKPEKIKTYEFVVEQYLGDHLRALSSLYQYNISGLISQTIDQTDGLLFFSNTDNITSRGMELTLEGKWPSGFEGRLSYALQTTKNDDTDQKLTNSPQHLGKANLIVPIVADKLFAGIEGRYTSSRLTLAGNNASPFYILNVSLFSQQIVKGWELSGHINNLMNQQYGYPGSGEHIQDVIDQDGRTFWVKLKYRF</sequence>
<evidence type="ECO:0000256" key="9">
    <source>
        <dbReference type="ARBA" id="ARBA00023237"/>
    </source>
</evidence>
<dbReference type="EMBL" id="CAJNBJ010000001">
    <property type="protein sequence ID" value="CAE6696775.1"/>
    <property type="molecule type" value="Genomic_DNA"/>
</dbReference>